<accession>A0A915E7F5</accession>
<reference evidence="3" key="1">
    <citation type="submission" date="2022-11" db="UniProtKB">
        <authorList>
            <consortium name="WormBaseParasite"/>
        </authorList>
    </citation>
    <scope>IDENTIFICATION</scope>
</reference>
<feature type="signal peptide" evidence="1">
    <location>
        <begin position="1"/>
        <end position="22"/>
    </location>
</feature>
<dbReference type="WBParaSite" id="jg3361">
    <property type="protein sequence ID" value="jg3361"/>
    <property type="gene ID" value="jg3361"/>
</dbReference>
<evidence type="ECO:0000313" key="3">
    <source>
        <dbReference type="WBParaSite" id="jg3361"/>
    </source>
</evidence>
<feature type="chain" id="PRO_5036733088" evidence="1">
    <location>
        <begin position="23"/>
        <end position="150"/>
    </location>
</feature>
<evidence type="ECO:0000313" key="2">
    <source>
        <dbReference type="Proteomes" id="UP000887574"/>
    </source>
</evidence>
<evidence type="ECO:0000256" key="1">
    <source>
        <dbReference type="SAM" id="SignalP"/>
    </source>
</evidence>
<protein>
    <submittedName>
        <fullName evidence="3">Uncharacterized protein</fullName>
    </submittedName>
</protein>
<sequence>MNSFTAFVCLAILAFTFHATSSVPRRSNKYISNSKLSYNRDNIVSDDTGHEMTVDMKHCLMELKPQLEHCESTNTTEINQPTDLCPMMQESVLCMVEIVEESCGEIALEHFKKAIELYLDKHVENLPKCKKLIQWVESNDGKFLGQKVNQ</sequence>
<organism evidence="2 3">
    <name type="scientific">Ditylenchus dipsaci</name>
    <dbReference type="NCBI Taxonomy" id="166011"/>
    <lineage>
        <taxon>Eukaryota</taxon>
        <taxon>Metazoa</taxon>
        <taxon>Ecdysozoa</taxon>
        <taxon>Nematoda</taxon>
        <taxon>Chromadorea</taxon>
        <taxon>Rhabditida</taxon>
        <taxon>Tylenchina</taxon>
        <taxon>Tylenchomorpha</taxon>
        <taxon>Sphaerularioidea</taxon>
        <taxon>Anguinidae</taxon>
        <taxon>Anguininae</taxon>
        <taxon>Ditylenchus</taxon>
    </lineage>
</organism>
<dbReference type="Proteomes" id="UP000887574">
    <property type="component" value="Unplaced"/>
</dbReference>
<keyword evidence="2" id="KW-1185">Reference proteome</keyword>
<name>A0A915E7F5_9BILA</name>
<keyword evidence="1" id="KW-0732">Signal</keyword>
<proteinExistence type="predicted"/>
<dbReference type="AlphaFoldDB" id="A0A915E7F5"/>